<reference evidence="2 3" key="1">
    <citation type="submission" date="2019-03" db="EMBL/GenBank/DDBJ databases">
        <title>Genomic Encyclopedia of Type Strains, Phase IV (KMG-IV): sequencing the most valuable type-strain genomes for metagenomic binning, comparative biology and taxonomic classification.</title>
        <authorList>
            <person name="Goeker M."/>
        </authorList>
    </citation>
    <scope>NUCLEOTIDE SEQUENCE [LARGE SCALE GENOMIC DNA]</scope>
    <source>
        <strain evidence="2 3">DSM 21667</strain>
    </source>
</reference>
<dbReference type="AlphaFoldDB" id="A0A4R6YSV7"/>
<dbReference type="SUPFAM" id="SSF56601">
    <property type="entry name" value="beta-lactamase/transpeptidase-like"/>
    <property type="match status" value="1"/>
</dbReference>
<dbReference type="Pfam" id="PF00144">
    <property type="entry name" value="Beta-lactamase"/>
    <property type="match status" value="1"/>
</dbReference>
<name>A0A4R6YSV7_9GAMM</name>
<dbReference type="InterPro" id="IPR050491">
    <property type="entry name" value="AmpC-like"/>
</dbReference>
<gene>
    <name evidence="2" type="ORF">DFR29_11184</name>
</gene>
<proteinExistence type="predicted"/>
<dbReference type="InterPro" id="IPR001466">
    <property type="entry name" value="Beta-lactam-related"/>
</dbReference>
<accession>A0A4R6YSV7</accession>
<evidence type="ECO:0000259" key="1">
    <source>
        <dbReference type="Pfam" id="PF00144"/>
    </source>
</evidence>
<evidence type="ECO:0000313" key="3">
    <source>
        <dbReference type="Proteomes" id="UP000295293"/>
    </source>
</evidence>
<comment type="caution">
    <text evidence="2">The sequence shown here is derived from an EMBL/GenBank/DDBJ whole genome shotgun (WGS) entry which is preliminary data.</text>
</comment>
<protein>
    <submittedName>
        <fullName evidence="2">CubicO group peptidase (Beta-lactamase class C family)</fullName>
    </submittedName>
</protein>
<dbReference type="Gene3D" id="3.40.710.10">
    <property type="entry name" value="DD-peptidase/beta-lactamase superfamily"/>
    <property type="match status" value="1"/>
</dbReference>
<dbReference type="RefSeq" id="WP_208113634.1">
    <property type="nucleotide sequence ID" value="NZ_SNZH01000011.1"/>
</dbReference>
<evidence type="ECO:0000313" key="2">
    <source>
        <dbReference type="EMBL" id="TDR41172.1"/>
    </source>
</evidence>
<organism evidence="2 3">
    <name type="scientific">Tahibacter aquaticus</name>
    <dbReference type="NCBI Taxonomy" id="520092"/>
    <lineage>
        <taxon>Bacteria</taxon>
        <taxon>Pseudomonadati</taxon>
        <taxon>Pseudomonadota</taxon>
        <taxon>Gammaproteobacteria</taxon>
        <taxon>Lysobacterales</taxon>
        <taxon>Rhodanobacteraceae</taxon>
        <taxon>Tahibacter</taxon>
    </lineage>
</organism>
<feature type="domain" description="Beta-lactamase-related" evidence="1">
    <location>
        <begin position="50"/>
        <end position="367"/>
    </location>
</feature>
<sequence>MRVRTVVMVALAGAALVVGATRGFGLFGRQGSAMPDMSRTSLSAAQMASIDRYISGEMARQRIPGLALGIYRHGSAVLTKGYGLANIELTVPVSADTVMQSGSIGKSFTATAVMMLVEQGKVGLHDSIRTYFPEAPASWQPITVAHLLSHTSGLAAHDSEERIAAGGPFDLRRDYSEDELVAAMAELPIDFAAGSDWAYQNTNYVLLGVLIHRVTGQFFGDYLQQNIFAPLGMRATRVISDLDIVPHRAAGYEITGGVLRNQQWVSPTFNATADGTLYFTVRDLEHWDRALYGSALLKPATLQQMWTPFPLDTGVPNAEGYGFGWFVQQVNGHRVVEHDGAWQGFTSMLARYLDDGLTVVVLTNLDSQHSWPNGIARVVAGMVEPALMPAPRQVIADDRPPLTQALWNRLRPLMAGDAVTVAADGTGYAPSAETLLGLRHALPPAWDQSPPQLLARQVGADGTESTYRIGQPGNTRLLVAVTTPDGRVVDVAINPDPDNR</sequence>
<dbReference type="EMBL" id="SNZH01000011">
    <property type="protein sequence ID" value="TDR41172.1"/>
    <property type="molecule type" value="Genomic_DNA"/>
</dbReference>
<dbReference type="PANTHER" id="PTHR46825:SF9">
    <property type="entry name" value="BETA-LACTAMASE-RELATED DOMAIN-CONTAINING PROTEIN"/>
    <property type="match status" value="1"/>
</dbReference>
<dbReference type="InterPro" id="IPR012338">
    <property type="entry name" value="Beta-lactam/transpept-like"/>
</dbReference>
<dbReference type="PANTHER" id="PTHR46825">
    <property type="entry name" value="D-ALANYL-D-ALANINE-CARBOXYPEPTIDASE/ENDOPEPTIDASE AMPH"/>
    <property type="match status" value="1"/>
</dbReference>
<keyword evidence="3" id="KW-1185">Reference proteome</keyword>
<dbReference type="Proteomes" id="UP000295293">
    <property type="component" value="Unassembled WGS sequence"/>
</dbReference>